<reference evidence="2" key="1">
    <citation type="submission" date="2025-08" db="UniProtKB">
        <authorList>
            <consortium name="RefSeq"/>
        </authorList>
    </citation>
    <scope>IDENTIFICATION</scope>
    <source>
        <tissue evidence="2">Silk gland</tissue>
    </source>
</reference>
<dbReference type="GeneID" id="114244600"/>
<evidence type="ECO:0000313" key="2">
    <source>
        <dbReference type="RefSeq" id="XP_028032274.1"/>
    </source>
</evidence>
<accession>A0A6J2JVM5</accession>
<evidence type="ECO:0000313" key="1">
    <source>
        <dbReference type="Proteomes" id="UP000504629"/>
    </source>
</evidence>
<dbReference type="KEGG" id="bman:114244600"/>
<proteinExistence type="predicted"/>
<keyword evidence="1" id="KW-1185">Reference proteome</keyword>
<dbReference type="AlphaFoldDB" id="A0A6J2JVM5"/>
<sequence length="171" mass="19703">MIELPKIERNVNNTQDLCKCRPICKSRRREWKGQVQQTSAELLLESKPKVDCLRRWPKLSPDSPCPLSGRTRVAMKQAVTRRPEIVRICEAPIDSTADTTYLQHLEMARKIGALRTVKMCCAFCRCGACCPCTASEYAPRDAERTNQRLSDMRSFDMRVKTDSLQMRIMYN</sequence>
<name>A0A6J2JVM5_BOMMA</name>
<dbReference type="Proteomes" id="UP000504629">
    <property type="component" value="Unplaced"/>
</dbReference>
<dbReference type="OrthoDB" id="7434781at2759"/>
<protein>
    <submittedName>
        <fullName evidence="2">Uncharacterized protein LOC114244600</fullName>
    </submittedName>
</protein>
<organism evidence="1 2">
    <name type="scientific">Bombyx mandarina</name>
    <name type="common">Wild silk moth</name>
    <name type="synonym">Wild silkworm</name>
    <dbReference type="NCBI Taxonomy" id="7092"/>
    <lineage>
        <taxon>Eukaryota</taxon>
        <taxon>Metazoa</taxon>
        <taxon>Ecdysozoa</taxon>
        <taxon>Arthropoda</taxon>
        <taxon>Hexapoda</taxon>
        <taxon>Insecta</taxon>
        <taxon>Pterygota</taxon>
        <taxon>Neoptera</taxon>
        <taxon>Endopterygota</taxon>
        <taxon>Lepidoptera</taxon>
        <taxon>Glossata</taxon>
        <taxon>Ditrysia</taxon>
        <taxon>Bombycoidea</taxon>
        <taxon>Bombycidae</taxon>
        <taxon>Bombycinae</taxon>
        <taxon>Bombyx</taxon>
    </lineage>
</organism>
<dbReference type="RefSeq" id="XP_028032274.1">
    <property type="nucleotide sequence ID" value="XM_028176473.1"/>
</dbReference>
<gene>
    <name evidence="2" type="primary">LOC114244600</name>
</gene>